<dbReference type="InterPro" id="IPR050833">
    <property type="entry name" value="Poly_Biosynth_Transport"/>
</dbReference>
<dbReference type="RefSeq" id="WP_031588842.1">
    <property type="nucleotide sequence ID" value="NZ_JNKN01000006.1"/>
</dbReference>
<feature type="transmembrane region" description="Helical" evidence="6">
    <location>
        <begin position="187"/>
        <end position="206"/>
    </location>
</feature>
<dbReference type="AlphaFoldDB" id="A0A0R2HCD2"/>
<evidence type="ECO:0000256" key="1">
    <source>
        <dbReference type="ARBA" id="ARBA00004651"/>
    </source>
</evidence>
<reference evidence="7 8" key="1">
    <citation type="journal article" date="2015" name="Genome Announc.">
        <title>Expanding the biotechnology potential of lactobacilli through comparative genomics of 213 strains and associated genera.</title>
        <authorList>
            <person name="Sun Z."/>
            <person name="Harris H.M."/>
            <person name="McCann A."/>
            <person name="Guo C."/>
            <person name="Argimon S."/>
            <person name="Zhang W."/>
            <person name="Yang X."/>
            <person name="Jeffery I.B."/>
            <person name="Cooney J.C."/>
            <person name="Kagawa T.F."/>
            <person name="Liu W."/>
            <person name="Song Y."/>
            <person name="Salvetti E."/>
            <person name="Wrobel A."/>
            <person name="Rasinkangas P."/>
            <person name="Parkhill J."/>
            <person name="Rea M.C."/>
            <person name="O'Sullivan O."/>
            <person name="Ritari J."/>
            <person name="Douillard F.P."/>
            <person name="Paul Ross R."/>
            <person name="Yang R."/>
            <person name="Briner A.E."/>
            <person name="Felis G.E."/>
            <person name="de Vos W.M."/>
            <person name="Barrangou R."/>
            <person name="Klaenhammer T.R."/>
            <person name="Caufield P.W."/>
            <person name="Cui Y."/>
            <person name="Zhang H."/>
            <person name="O'Toole P.W."/>
        </authorList>
    </citation>
    <scope>NUCLEOTIDE SEQUENCE [LARGE SCALE GENOMIC DNA]</scope>
    <source>
        <strain evidence="7 8">DSM 20405</strain>
    </source>
</reference>
<feature type="transmembrane region" description="Helical" evidence="6">
    <location>
        <begin position="270"/>
        <end position="289"/>
    </location>
</feature>
<evidence type="ECO:0000313" key="7">
    <source>
        <dbReference type="EMBL" id="KRN50723.1"/>
    </source>
</evidence>
<keyword evidence="5 6" id="KW-0472">Membrane</keyword>
<accession>A0A0R2HCD2</accession>
<proteinExistence type="predicted"/>
<dbReference type="GO" id="GO:0005886">
    <property type="term" value="C:plasma membrane"/>
    <property type="evidence" value="ECO:0007669"/>
    <property type="project" value="UniProtKB-SubCell"/>
</dbReference>
<comment type="subcellular location">
    <subcellularLocation>
        <location evidence="1">Cell membrane</location>
        <topology evidence="1">Multi-pass membrane protein</topology>
    </subcellularLocation>
</comment>
<keyword evidence="2" id="KW-1003">Cell membrane</keyword>
<comment type="caution">
    <text evidence="7">The sequence shown here is derived from an EMBL/GenBank/DDBJ whole genome shotgun (WGS) entry which is preliminary data.</text>
</comment>
<dbReference type="EMBL" id="JQBL01000006">
    <property type="protein sequence ID" value="KRN50723.1"/>
    <property type="molecule type" value="Genomic_DNA"/>
</dbReference>
<organism evidence="7 8">
    <name type="scientific">Kandleria vitulina DSM 20405</name>
    <dbReference type="NCBI Taxonomy" id="1410657"/>
    <lineage>
        <taxon>Bacteria</taxon>
        <taxon>Bacillati</taxon>
        <taxon>Bacillota</taxon>
        <taxon>Erysipelotrichia</taxon>
        <taxon>Erysipelotrichales</taxon>
        <taxon>Coprobacillaceae</taxon>
        <taxon>Kandleria</taxon>
    </lineage>
</organism>
<name>A0A0R2HCD2_9FIRM</name>
<feature type="transmembrane region" description="Helical" evidence="6">
    <location>
        <begin position="92"/>
        <end position="111"/>
    </location>
</feature>
<feature type="transmembrane region" description="Helical" evidence="6">
    <location>
        <begin position="162"/>
        <end position="181"/>
    </location>
</feature>
<keyword evidence="4 6" id="KW-1133">Transmembrane helix</keyword>
<feature type="transmembrane region" description="Helical" evidence="6">
    <location>
        <begin position="440"/>
        <end position="459"/>
    </location>
</feature>
<dbReference type="PATRIC" id="fig|1410657.5.peg.1863"/>
<keyword evidence="3 6" id="KW-0812">Transmembrane</keyword>
<evidence type="ECO:0000256" key="5">
    <source>
        <dbReference type="ARBA" id="ARBA00023136"/>
    </source>
</evidence>
<feature type="transmembrane region" description="Helical" evidence="6">
    <location>
        <begin position="340"/>
        <end position="357"/>
    </location>
</feature>
<dbReference type="Proteomes" id="UP000051841">
    <property type="component" value="Unassembled WGS sequence"/>
</dbReference>
<feature type="transmembrane region" description="Helical" evidence="6">
    <location>
        <begin position="465"/>
        <end position="486"/>
    </location>
</feature>
<sequence>MESRIKNTKRNLVSGFLRQGANILLPFLTRTMVLYLLGAKYQGLSSLFHSILHVLNLADLGFTTAIVFVLYKPVALDDHESICAILAYLRKIYWIIGAVFLLGGLFVMPFLPSLISGSYPQDLNIYLLFFIYLIDTSLSYMLFGYKSVLLTAMQRDDVVNNIYTFSSTLLRIAQVIILFIAKDYMLFVALMPLCTLLNNFLTQYFANKLFPHLKPLGQIDKTTKEKIMRQVKGIVVDRIGDTARNSMDSIFLSAYLGLTTVAIYDNYYYIYSALYGITLMIINAMQASVGNSIVKESVEKNYRDLFKFTFIFEWICGWMAICMCCLYQPFMALWLRDAKMIFPNYIMVMFCLYFYLITMNNTRNLYTSGAGLYWEMRVWYIIEAIGNIVLNATLGYFYGVTGIILATIITIVLFNFIARNAVLFAHYFKCSSREFYVKHGTYALVTIVNGGITYFLTRLVPVDGFIGFIIMIVLCAIIPHLLYYLAYRKSDSYQEMVAFVKTVIKVKH</sequence>
<feature type="transmembrane region" description="Helical" evidence="6">
    <location>
        <begin position="21"/>
        <end position="38"/>
    </location>
</feature>
<dbReference type="PANTHER" id="PTHR30250">
    <property type="entry name" value="PST FAMILY PREDICTED COLANIC ACID TRANSPORTER"/>
    <property type="match status" value="1"/>
</dbReference>
<evidence type="ECO:0000256" key="3">
    <source>
        <dbReference type="ARBA" id="ARBA00022692"/>
    </source>
</evidence>
<evidence type="ECO:0000313" key="8">
    <source>
        <dbReference type="Proteomes" id="UP000051841"/>
    </source>
</evidence>
<evidence type="ECO:0000256" key="4">
    <source>
        <dbReference type="ARBA" id="ARBA00022989"/>
    </source>
</evidence>
<evidence type="ECO:0000256" key="2">
    <source>
        <dbReference type="ARBA" id="ARBA00022475"/>
    </source>
</evidence>
<protein>
    <submittedName>
        <fullName evidence="7">Epst</fullName>
    </submittedName>
</protein>
<dbReference type="PANTHER" id="PTHR30250:SF26">
    <property type="entry name" value="PSMA PROTEIN"/>
    <property type="match status" value="1"/>
</dbReference>
<feature type="transmembrane region" description="Helical" evidence="6">
    <location>
        <begin position="310"/>
        <end position="334"/>
    </location>
</feature>
<feature type="transmembrane region" description="Helical" evidence="6">
    <location>
        <begin position="123"/>
        <end position="142"/>
    </location>
</feature>
<feature type="transmembrane region" description="Helical" evidence="6">
    <location>
        <begin position="404"/>
        <end position="428"/>
    </location>
</feature>
<evidence type="ECO:0000256" key="6">
    <source>
        <dbReference type="SAM" id="Phobius"/>
    </source>
</evidence>
<gene>
    <name evidence="7" type="ORF">IV49_GL001808</name>
</gene>
<feature type="transmembrane region" description="Helical" evidence="6">
    <location>
        <begin position="50"/>
        <end position="71"/>
    </location>
</feature>
<keyword evidence="8" id="KW-1185">Reference proteome</keyword>